<accession>A0AAV4Q6G2</accession>
<evidence type="ECO:0000313" key="2">
    <source>
        <dbReference type="Proteomes" id="UP001054945"/>
    </source>
</evidence>
<name>A0AAV4Q6G2_CAEEX</name>
<dbReference type="Proteomes" id="UP001054945">
    <property type="component" value="Unassembled WGS sequence"/>
</dbReference>
<keyword evidence="2" id="KW-1185">Reference proteome</keyword>
<dbReference type="EMBL" id="BPLR01005778">
    <property type="protein sequence ID" value="GIY04954.1"/>
    <property type="molecule type" value="Genomic_DNA"/>
</dbReference>
<dbReference type="AlphaFoldDB" id="A0AAV4Q6G2"/>
<organism evidence="1 2">
    <name type="scientific">Caerostris extrusa</name>
    <name type="common">Bark spider</name>
    <name type="synonym">Caerostris bankana</name>
    <dbReference type="NCBI Taxonomy" id="172846"/>
    <lineage>
        <taxon>Eukaryota</taxon>
        <taxon>Metazoa</taxon>
        <taxon>Ecdysozoa</taxon>
        <taxon>Arthropoda</taxon>
        <taxon>Chelicerata</taxon>
        <taxon>Arachnida</taxon>
        <taxon>Araneae</taxon>
        <taxon>Araneomorphae</taxon>
        <taxon>Entelegynae</taxon>
        <taxon>Araneoidea</taxon>
        <taxon>Araneidae</taxon>
        <taxon>Caerostris</taxon>
    </lineage>
</organism>
<gene>
    <name evidence="1" type="ORF">CEXT_597251</name>
</gene>
<sequence>MTFRTLTRHLTSHYIYFLRGCCSSSSDFINIRQICIEKLLQMGRFPLEAQETHSFKCRNDVPLTLQTTVFICSLQHNSPHFDLTHNSMLRPFSLQLIFFTLFRVINNKEGENESDISKGKKWRYHINQADECLRLRRETVFFLQFNQTVRLCRTLL</sequence>
<reference evidence="1 2" key="1">
    <citation type="submission" date="2021-06" db="EMBL/GenBank/DDBJ databases">
        <title>Caerostris extrusa draft genome.</title>
        <authorList>
            <person name="Kono N."/>
            <person name="Arakawa K."/>
        </authorList>
    </citation>
    <scope>NUCLEOTIDE SEQUENCE [LARGE SCALE GENOMIC DNA]</scope>
</reference>
<protein>
    <submittedName>
        <fullName evidence="1">Uncharacterized protein</fullName>
    </submittedName>
</protein>
<comment type="caution">
    <text evidence="1">The sequence shown here is derived from an EMBL/GenBank/DDBJ whole genome shotgun (WGS) entry which is preliminary data.</text>
</comment>
<evidence type="ECO:0000313" key="1">
    <source>
        <dbReference type="EMBL" id="GIY04954.1"/>
    </source>
</evidence>
<proteinExistence type="predicted"/>